<dbReference type="GO" id="GO:0004518">
    <property type="term" value="F:nuclease activity"/>
    <property type="evidence" value="ECO:0007669"/>
    <property type="project" value="UniProtKB-KW"/>
</dbReference>
<evidence type="ECO:0000256" key="6">
    <source>
        <dbReference type="ARBA" id="ARBA00022769"/>
    </source>
</evidence>
<dbReference type="SUPFAM" id="SSF46600">
    <property type="entry name" value="C-terminal UvrC-binding domain of UvrB"/>
    <property type="match status" value="1"/>
</dbReference>
<gene>
    <name evidence="16" type="ORF">COT66_00310</name>
</gene>
<organism evidence="16 17">
    <name type="scientific">Candidatus Shapirobacteria bacterium CG09_land_8_20_14_0_10_49_15</name>
    <dbReference type="NCBI Taxonomy" id="1974482"/>
    <lineage>
        <taxon>Bacteria</taxon>
        <taxon>Candidatus Shapironibacteriota</taxon>
    </lineage>
</organism>
<evidence type="ECO:0000256" key="1">
    <source>
        <dbReference type="ARBA" id="ARBA00004496"/>
    </source>
</evidence>
<evidence type="ECO:0000256" key="12">
    <source>
        <dbReference type="RuleBase" id="RU003587"/>
    </source>
</evidence>
<dbReference type="GO" id="GO:0009380">
    <property type="term" value="C:excinuclease repair complex"/>
    <property type="evidence" value="ECO:0007669"/>
    <property type="project" value="InterPro"/>
</dbReference>
<evidence type="ECO:0000256" key="9">
    <source>
        <dbReference type="ARBA" id="ARBA00023204"/>
    </source>
</evidence>
<dbReference type="Pfam" id="PF12344">
    <property type="entry name" value="UvrB"/>
    <property type="match status" value="1"/>
</dbReference>
<evidence type="ECO:0000256" key="8">
    <source>
        <dbReference type="ARBA" id="ARBA00022881"/>
    </source>
</evidence>
<dbReference type="InterPro" id="IPR001943">
    <property type="entry name" value="UVR_dom"/>
</dbReference>
<dbReference type="GO" id="GO:0016887">
    <property type="term" value="F:ATP hydrolysis activity"/>
    <property type="evidence" value="ECO:0007669"/>
    <property type="project" value="InterPro"/>
</dbReference>
<keyword evidence="7" id="KW-0067">ATP-binding</keyword>
<keyword evidence="12" id="KW-0742">SOS response</keyword>
<keyword evidence="3" id="KW-0963">Cytoplasm</keyword>
<dbReference type="SUPFAM" id="SSF52540">
    <property type="entry name" value="P-loop containing nucleoside triphosphate hydrolases"/>
    <property type="match status" value="2"/>
</dbReference>
<keyword evidence="4" id="KW-0547">Nucleotide-binding</keyword>
<dbReference type="AlphaFoldDB" id="A0A2M6XBH1"/>
<evidence type="ECO:0000256" key="2">
    <source>
        <dbReference type="ARBA" id="ARBA00008533"/>
    </source>
</evidence>
<evidence type="ECO:0000259" key="14">
    <source>
        <dbReference type="PROSITE" id="PS51192"/>
    </source>
</evidence>
<dbReference type="PROSITE" id="PS51194">
    <property type="entry name" value="HELICASE_CTER"/>
    <property type="match status" value="1"/>
</dbReference>
<evidence type="ECO:0000256" key="3">
    <source>
        <dbReference type="ARBA" id="ARBA00022490"/>
    </source>
</evidence>
<dbReference type="InterPro" id="IPR004807">
    <property type="entry name" value="UvrB"/>
</dbReference>
<dbReference type="Pfam" id="PF02151">
    <property type="entry name" value="UVR"/>
    <property type="match status" value="1"/>
</dbReference>
<feature type="domain" description="Helicase C-terminal" evidence="15">
    <location>
        <begin position="431"/>
        <end position="589"/>
    </location>
</feature>
<dbReference type="Pfam" id="PF00271">
    <property type="entry name" value="Helicase_C"/>
    <property type="match status" value="1"/>
</dbReference>
<dbReference type="CDD" id="cd17916">
    <property type="entry name" value="DEXHc_UvrB"/>
    <property type="match status" value="1"/>
</dbReference>
<dbReference type="InterPro" id="IPR006935">
    <property type="entry name" value="Helicase/UvrB_N"/>
</dbReference>
<sequence>MMKFKLKAPFAPAGDQLAAIEKLTAGTQAGQEHQVLLGVTGSGKTYTIANVIERTQKPVLVISHNKTLAAQLYQEFKEFFPQNGVGFFVSYYDYYQPEAYVPQTDTYIAKEVDINQEIDKLRLQATSLLFSRRDVIIVASVSCIYNIGSPFEYGQLVIRLEKGQPIDGETLMQQLVSLYYTRSRLEFGRGMFRSRGESIELIPAYSDEILRVEIEEGVIKAITTQPVLGGVTQTFAQMMIYPAKHYLANPAILQGAFSQIRRDLKIRVKQLEKMGKDLEAHRLAQRVKYDLEMMAETGYVNGIENYSRYFDGRQPGAAPWSLLDYYHHVYQDDFLVVIDESHMTIPQIRGMYYGDLSRREMLIDYGFRLPSCKDNRPLRFAEYLARVPQSLYVSATPAVWEISQAAGIVEQLVRPTGLVDPTVAVRPTKGQIQDLVVEIKKRQKRSERVLVTTLTKKMAEEVAWWLSDPKNTGTALAVQYLHADVDTLQRTDILADLRQGKYDVLVGVNLLREGLDLPEVSLVAILDADKQGFLRSKISLVQTMGRAARNRAGTVILYADQVSTAMSEAIAEVTRRRAYQLEYNAKHGITPRTISKPIRGQIANREAEQARGRKAQPTKLEEVDVDSLTPGDKKKLVSRLRREMRQAAAALEFEQAAQIRDLIKKLGR</sequence>
<dbReference type="InterPro" id="IPR041471">
    <property type="entry name" value="UvrB_inter"/>
</dbReference>
<evidence type="ECO:0000256" key="5">
    <source>
        <dbReference type="ARBA" id="ARBA00022763"/>
    </source>
</evidence>
<dbReference type="NCBIfam" id="TIGR00631">
    <property type="entry name" value="uvrb"/>
    <property type="match status" value="1"/>
</dbReference>
<evidence type="ECO:0000259" key="15">
    <source>
        <dbReference type="PROSITE" id="PS51194"/>
    </source>
</evidence>
<evidence type="ECO:0000256" key="4">
    <source>
        <dbReference type="ARBA" id="ARBA00022741"/>
    </source>
</evidence>
<dbReference type="InterPro" id="IPR014001">
    <property type="entry name" value="Helicase_ATP-bd"/>
</dbReference>
<dbReference type="PROSITE" id="PS51192">
    <property type="entry name" value="HELICASE_ATP_BIND_1"/>
    <property type="match status" value="1"/>
</dbReference>
<evidence type="ECO:0000256" key="7">
    <source>
        <dbReference type="ARBA" id="ARBA00022840"/>
    </source>
</evidence>
<evidence type="ECO:0000256" key="10">
    <source>
        <dbReference type="ARBA" id="ARBA00026033"/>
    </source>
</evidence>
<dbReference type="Proteomes" id="UP000231214">
    <property type="component" value="Unassembled WGS sequence"/>
</dbReference>
<comment type="subunit">
    <text evidence="10 12">Forms a heterotetramer with UvrA during the search for lesions. Interacts with UvrC in an incision complex.</text>
</comment>
<accession>A0A2M6XBH1</accession>
<dbReference type="SMART" id="SM00487">
    <property type="entry name" value="DEXDc"/>
    <property type="match status" value="1"/>
</dbReference>
<dbReference type="InterPro" id="IPR036876">
    <property type="entry name" value="UVR_dom_sf"/>
</dbReference>
<dbReference type="Pfam" id="PF17757">
    <property type="entry name" value="UvrB_inter"/>
    <property type="match status" value="1"/>
</dbReference>
<dbReference type="EMBL" id="PEZK01000006">
    <property type="protein sequence ID" value="PIU02417.1"/>
    <property type="molecule type" value="Genomic_DNA"/>
</dbReference>
<dbReference type="Pfam" id="PF04851">
    <property type="entry name" value="ResIII"/>
    <property type="match status" value="1"/>
</dbReference>
<comment type="similarity">
    <text evidence="2 12">Belongs to the UvrB family.</text>
</comment>
<feature type="domain" description="Helicase ATP-binding" evidence="14">
    <location>
        <begin position="25"/>
        <end position="158"/>
    </location>
</feature>
<dbReference type="SMART" id="SM00490">
    <property type="entry name" value="HELICc"/>
    <property type="match status" value="1"/>
</dbReference>
<keyword evidence="6 12" id="KW-0228">DNA excision</keyword>
<dbReference type="Gene3D" id="4.10.860.10">
    <property type="entry name" value="UVR domain"/>
    <property type="match status" value="1"/>
</dbReference>
<evidence type="ECO:0000259" key="13">
    <source>
        <dbReference type="PROSITE" id="PS50151"/>
    </source>
</evidence>
<dbReference type="GO" id="GO:0005524">
    <property type="term" value="F:ATP binding"/>
    <property type="evidence" value="ECO:0007669"/>
    <property type="project" value="UniProtKB-KW"/>
</dbReference>
<keyword evidence="9 12" id="KW-0234">DNA repair</keyword>
<dbReference type="PROSITE" id="PS50151">
    <property type="entry name" value="UVR"/>
    <property type="match status" value="1"/>
</dbReference>
<reference evidence="17" key="1">
    <citation type="submission" date="2017-09" db="EMBL/GenBank/DDBJ databases">
        <title>Depth-based differentiation of microbial function through sediment-hosted aquifers and enrichment of novel symbionts in the deep terrestrial subsurface.</title>
        <authorList>
            <person name="Probst A.J."/>
            <person name="Ladd B."/>
            <person name="Jarett J.K."/>
            <person name="Geller-Mcgrath D.E."/>
            <person name="Sieber C.M.K."/>
            <person name="Emerson J.B."/>
            <person name="Anantharaman K."/>
            <person name="Thomas B.C."/>
            <person name="Malmstrom R."/>
            <person name="Stieglmeier M."/>
            <person name="Klingl A."/>
            <person name="Woyke T."/>
            <person name="Ryan C.M."/>
            <person name="Banfield J.F."/>
        </authorList>
    </citation>
    <scope>NUCLEOTIDE SEQUENCE [LARGE SCALE GENOMIC DNA]</scope>
</reference>
<name>A0A2M6XBH1_9BACT</name>
<keyword evidence="5 12" id="KW-0227">DNA damage</keyword>
<dbReference type="InterPro" id="IPR027417">
    <property type="entry name" value="P-loop_NTPase"/>
</dbReference>
<evidence type="ECO:0000313" key="17">
    <source>
        <dbReference type="Proteomes" id="UP000231214"/>
    </source>
</evidence>
<dbReference type="GO" id="GO:0003677">
    <property type="term" value="F:DNA binding"/>
    <property type="evidence" value="ECO:0007669"/>
    <property type="project" value="InterPro"/>
</dbReference>
<dbReference type="Gene3D" id="3.40.50.300">
    <property type="entry name" value="P-loop containing nucleotide triphosphate hydrolases"/>
    <property type="match status" value="3"/>
</dbReference>
<comment type="subcellular location">
    <subcellularLocation>
        <location evidence="1 12">Cytoplasm</location>
    </subcellularLocation>
</comment>
<feature type="domain" description="UVR" evidence="13">
    <location>
        <begin position="634"/>
        <end position="668"/>
    </location>
</feature>
<dbReference type="InterPro" id="IPR001650">
    <property type="entry name" value="Helicase_C-like"/>
</dbReference>
<dbReference type="GO" id="GO:0006289">
    <property type="term" value="P:nucleotide-excision repair"/>
    <property type="evidence" value="ECO:0007669"/>
    <property type="project" value="InterPro"/>
</dbReference>
<evidence type="ECO:0000256" key="11">
    <source>
        <dbReference type="ARBA" id="ARBA00029504"/>
    </source>
</evidence>
<dbReference type="NCBIfam" id="NF003673">
    <property type="entry name" value="PRK05298.1"/>
    <property type="match status" value="1"/>
</dbReference>
<proteinExistence type="inferred from homology"/>
<dbReference type="GO" id="GO:0005737">
    <property type="term" value="C:cytoplasm"/>
    <property type="evidence" value="ECO:0007669"/>
    <property type="project" value="UniProtKB-SubCell"/>
</dbReference>
<evidence type="ECO:0000313" key="16">
    <source>
        <dbReference type="EMBL" id="PIU02417.1"/>
    </source>
</evidence>
<comment type="caution">
    <text evidence="16">The sequence shown here is derived from an EMBL/GenBank/DDBJ whole genome shotgun (WGS) entry which is preliminary data.</text>
</comment>
<protein>
    <recommendedName>
        <fullName evidence="11 12">UvrABC system protein B</fullName>
    </recommendedName>
</protein>
<dbReference type="GO" id="GO:0009432">
    <property type="term" value="P:SOS response"/>
    <property type="evidence" value="ECO:0007669"/>
    <property type="project" value="UniProtKB-KW"/>
</dbReference>
<keyword evidence="8 12" id="KW-0267">Excision nuclease</keyword>
<dbReference type="PANTHER" id="PTHR24029">
    <property type="entry name" value="UVRABC SYSTEM PROTEIN B"/>
    <property type="match status" value="1"/>
</dbReference>
<dbReference type="InterPro" id="IPR024759">
    <property type="entry name" value="UvrB_YAD/RRR_dom"/>
</dbReference>
<dbReference type="PANTHER" id="PTHR24029:SF0">
    <property type="entry name" value="UVRABC SYSTEM PROTEIN B"/>
    <property type="match status" value="1"/>
</dbReference>